<organism evidence="1 2">
    <name type="scientific">Chromohalobacter beijerinckii</name>
    <dbReference type="NCBI Taxonomy" id="86179"/>
    <lineage>
        <taxon>Bacteria</taxon>
        <taxon>Pseudomonadati</taxon>
        <taxon>Pseudomonadota</taxon>
        <taxon>Gammaproteobacteria</taxon>
        <taxon>Oceanospirillales</taxon>
        <taxon>Halomonadaceae</taxon>
        <taxon>Chromohalobacter</taxon>
    </lineage>
</organism>
<dbReference type="EMBL" id="JBHSEO010000016">
    <property type="protein sequence ID" value="MFC4415521.1"/>
    <property type="molecule type" value="Genomic_DNA"/>
</dbReference>
<evidence type="ECO:0000313" key="1">
    <source>
        <dbReference type="EMBL" id="MFC4415521.1"/>
    </source>
</evidence>
<gene>
    <name evidence="1" type="ORF">ACFO0E_03745</name>
</gene>
<proteinExistence type="predicted"/>
<dbReference type="Proteomes" id="UP001596015">
    <property type="component" value="Unassembled WGS sequence"/>
</dbReference>
<name>A0ABV8XC66_9GAMM</name>
<evidence type="ECO:0000313" key="2">
    <source>
        <dbReference type="Proteomes" id="UP001596015"/>
    </source>
</evidence>
<protein>
    <submittedName>
        <fullName evidence="1">Uncharacterized protein</fullName>
    </submittedName>
</protein>
<reference evidence="2" key="1">
    <citation type="journal article" date="2019" name="Int. J. Syst. Evol. Microbiol.">
        <title>The Global Catalogue of Microorganisms (GCM) 10K type strain sequencing project: providing services to taxonomists for standard genome sequencing and annotation.</title>
        <authorList>
            <consortium name="The Broad Institute Genomics Platform"/>
            <consortium name="The Broad Institute Genome Sequencing Center for Infectious Disease"/>
            <person name="Wu L."/>
            <person name="Ma J."/>
        </authorList>
    </citation>
    <scope>NUCLEOTIDE SEQUENCE [LARGE SCALE GENOMIC DNA]</scope>
    <source>
        <strain evidence="2">CCUG 49679</strain>
    </source>
</reference>
<comment type="caution">
    <text evidence="1">The sequence shown here is derived from an EMBL/GenBank/DDBJ whole genome shotgun (WGS) entry which is preliminary data.</text>
</comment>
<dbReference type="RefSeq" id="WP_040241912.1">
    <property type="nucleotide sequence ID" value="NZ_JAKGAK010000004.1"/>
</dbReference>
<accession>A0ABV8XC66</accession>
<keyword evidence="2" id="KW-1185">Reference proteome</keyword>
<sequence length="78" mass="8610">MTMYSSSTVANMIELLESTPASSAGNIAEQLQRRLDDHREWGKQGVATLRADDARKIAAVLDWHKRRLRNGGAVGVKC</sequence>